<evidence type="ECO:0000256" key="10">
    <source>
        <dbReference type="RuleBase" id="RU003664"/>
    </source>
</evidence>
<dbReference type="PANTHER" id="PTHR43692:SF1">
    <property type="entry name" value="UDP-N-ACETYLMURAMOYLALANINE--D-GLUTAMATE LIGASE"/>
    <property type="match status" value="1"/>
</dbReference>
<comment type="caution">
    <text evidence="13">The sequence shown here is derived from an EMBL/GenBank/DDBJ whole genome shotgun (WGS) entry which is preliminary data.</text>
</comment>
<dbReference type="InterPro" id="IPR005762">
    <property type="entry name" value="MurD"/>
</dbReference>
<dbReference type="InterPro" id="IPR013221">
    <property type="entry name" value="Mur_ligase_cen"/>
</dbReference>
<dbReference type="NCBIfam" id="TIGR01087">
    <property type="entry name" value="murD"/>
    <property type="match status" value="1"/>
</dbReference>
<gene>
    <name evidence="9 13" type="primary">murD</name>
    <name evidence="13" type="ORF">ACFPC0_31560</name>
</gene>
<proteinExistence type="inferred from homology"/>
<reference evidence="14" key="1">
    <citation type="journal article" date="2019" name="Int. J. Syst. Evol. Microbiol.">
        <title>The Global Catalogue of Microorganisms (GCM) 10K type strain sequencing project: providing services to taxonomists for standard genome sequencing and annotation.</title>
        <authorList>
            <consortium name="The Broad Institute Genomics Platform"/>
            <consortium name="The Broad Institute Genome Sequencing Center for Infectious Disease"/>
            <person name="Wu L."/>
            <person name="Ma J."/>
        </authorList>
    </citation>
    <scope>NUCLEOTIDE SEQUENCE [LARGE SCALE GENOMIC DNA]</scope>
    <source>
        <strain evidence="14">PCU 347</strain>
    </source>
</reference>
<dbReference type="RefSeq" id="WP_381743739.1">
    <property type="nucleotide sequence ID" value="NZ_JBHSDP010000027.1"/>
</dbReference>
<sequence>MGSGQVTDWQGKNVTVAGLGVSGIPAAKVLHGLGAHVTVVNDGDDERARAQAAELRTLGVTVRLGDGDTLPEGTELIVTTPGWKPDKPLFLAADRAGVPVWGDVELAWRLRGLDGREPAPWLAVTGTNGKTTTVQMLASILTAAGLRTAAVGNIGVSLLDAVLGEERYDVLAVELSSYQLHWAPSLRAHSAAVLNLAPDHLDWHGSMAAYAADKGRIYEGNQVACVYNAADPATEDLVRAADVEEGCRAVGFTLGTPAPSQLGVVEGILVDRAFVENRHKNAQELAEVSDVRPPAPHNIANALAAAALARAFGVPATAVRDGLRAFTPDAHRIAHVADVDGVAYIDDSKATNTHAAEASLGAYESIVWIAGGLAKGADFDELVARSAKRLRGAVLIGADRALIREALARHAPEVPVVDLDRTDTGAMLQAVREARRLAAAGDTVLLAPACASMDMFTNYNQRGDAFAEAVRELGTR</sequence>
<dbReference type="EC" id="6.3.2.9" evidence="9 10"/>
<keyword evidence="14" id="KW-1185">Reference proteome</keyword>
<comment type="function">
    <text evidence="9 10">Cell wall formation. Catalyzes the addition of glutamate to the nucleotide precursor UDP-N-acetylmuramoyl-L-alanine (UMA).</text>
</comment>
<evidence type="ECO:0000256" key="3">
    <source>
        <dbReference type="ARBA" id="ARBA00022490"/>
    </source>
</evidence>
<keyword evidence="8 9" id="KW-0131">Cell cycle</keyword>
<dbReference type="Gene3D" id="3.40.50.720">
    <property type="entry name" value="NAD(P)-binding Rossmann-like Domain"/>
    <property type="match status" value="1"/>
</dbReference>
<name>A0ABV8TNW8_9ACTN</name>
<protein>
    <recommendedName>
        <fullName evidence="9 10">UDP-N-acetylmuramoylalanine--D-glutamate ligase</fullName>
        <ecNumber evidence="9 10">6.3.2.9</ecNumber>
    </recommendedName>
    <alternativeName>
        <fullName evidence="9">D-glutamic acid-adding enzyme</fullName>
    </alternativeName>
    <alternativeName>
        <fullName evidence="9">UDP-N-acetylmuramoyl-L-alanyl-D-glutamate synthetase</fullName>
    </alternativeName>
</protein>
<dbReference type="Pfam" id="PF02875">
    <property type="entry name" value="Mur_ligase_C"/>
    <property type="match status" value="1"/>
</dbReference>
<dbReference type="PROSITE" id="PS01011">
    <property type="entry name" value="FOLYLPOLYGLU_SYNT_1"/>
    <property type="match status" value="1"/>
</dbReference>
<dbReference type="EMBL" id="JBHSDP010000027">
    <property type="protein sequence ID" value="MFC4332225.1"/>
    <property type="molecule type" value="Genomic_DNA"/>
</dbReference>
<evidence type="ECO:0000259" key="11">
    <source>
        <dbReference type="Pfam" id="PF02875"/>
    </source>
</evidence>
<evidence type="ECO:0000313" key="13">
    <source>
        <dbReference type="EMBL" id="MFC4332225.1"/>
    </source>
</evidence>
<dbReference type="InterPro" id="IPR018109">
    <property type="entry name" value="Folylpolyglutamate_synth_CS"/>
</dbReference>
<keyword evidence="9 10" id="KW-0133">Cell shape</keyword>
<comment type="subcellular location">
    <subcellularLocation>
        <location evidence="1 9 10">Cytoplasm</location>
    </subcellularLocation>
</comment>
<dbReference type="SUPFAM" id="SSF53244">
    <property type="entry name" value="MurD-like peptide ligases, peptide-binding domain"/>
    <property type="match status" value="1"/>
</dbReference>
<feature type="domain" description="Mur ligase central" evidence="12">
    <location>
        <begin position="124"/>
        <end position="309"/>
    </location>
</feature>
<dbReference type="InterPro" id="IPR036615">
    <property type="entry name" value="Mur_ligase_C_dom_sf"/>
</dbReference>
<dbReference type="SUPFAM" id="SSF53623">
    <property type="entry name" value="MurD-like peptide ligases, catalytic domain"/>
    <property type="match status" value="1"/>
</dbReference>
<keyword evidence="9 10" id="KW-0573">Peptidoglycan synthesis</keyword>
<dbReference type="InterPro" id="IPR004101">
    <property type="entry name" value="Mur_ligase_C"/>
</dbReference>
<evidence type="ECO:0000256" key="8">
    <source>
        <dbReference type="ARBA" id="ARBA00023306"/>
    </source>
</evidence>
<keyword evidence="4 9" id="KW-0436">Ligase</keyword>
<keyword evidence="6 9" id="KW-0547">Nucleotide-binding</keyword>
<accession>A0ABV8TNW8</accession>
<evidence type="ECO:0000256" key="2">
    <source>
        <dbReference type="ARBA" id="ARBA00004752"/>
    </source>
</evidence>
<feature type="domain" description="Mur ligase C-terminal" evidence="11">
    <location>
        <begin position="331"/>
        <end position="450"/>
    </location>
</feature>
<dbReference type="GO" id="GO:0008764">
    <property type="term" value="F:UDP-N-acetylmuramoylalanine-D-glutamate ligase activity"/>
    <property type="evidence" value="ECO:0007669"/>
    <property type="project" value="UniProtKB-EC"/>
</dbReference>
<dbReference type="Proteomes" id="UP001595824">
    <property type="component" value="Unassembled WGS sequence"/>
</dbReference>
<dbReference type="Gene3D" id="3.90.190.20">
    <property type="entry name" value="Mur ligase, C-terminal domain"/>
    <property type="match status" value="1"/>
</dbReference>
<dbReference type="InterPro" id="IPR036565">
    <property type="entry name" value="Mur-like_cat_sf"/>
</dbReference>
<feature type="binding site" evidence="9">
    <location>
        <begin position="126"/>
        <end position="132"/>
    </location>
    <ligand>
        <name>ATP</name>
        <dbReference type="ChEBI" id="CHEBI:30616"/>
    </ligand>
</feature>
<evidence type="ECO:0000256" key="9">
    <source>
        <dbReference type="HAMAP-Rule" id="MF_00639"/>
    </source>
</evidence>
<dbReference type="SUPFAM" id="SSF51984">
    <property type="entry name" value="MurCD N-terminal domain"/>
    <property type="match status" value="1"/>
</dbReference>
<dbReference type="Pfam" id="PF08245">
    <property type="entry name" value="Mur_ligase_M"/>
    <property type="match status" value="1"/>
</dbReference>
<comment type="catalytic activity">
    <reaction evidence="9 10">
        <text>UDP-N-acetyl-alpha-D-muramoyl-L-alanine + D-glutamate + ATP = UDP-N-acetyl-alpha-D-muramoyl-L-alanyl-D-glutamate + ADP + phosphate + H(+)</text>
        <dbReference type="Rhea" id="RHEA:16429"/>
        <dbReference type="ChEBI" id="CHEBI:15378"/>
        <dbReference type="ChEBI" id="CHEBI:29986"/>
        <dbReference type="ChEBI" id="CHEBI:30616"/>
        <dbReference type="ChEBI" id="CHEBI:43474"/>
        <dbReference type="ChEBI" id="CHEBI:83898"/>
        <dbReference type="ChEBI" id="CHEBI:83900"/>
        <dbReference type="ChEBI" id="CHEBI:456216"/>
        <dbReference type="EC" id="6.3.2.9"/>
    </reaction>
</comment>
<organism evidence="13 14">
    <name type="scientific">Streptomyces andamanensis</name>
    <dbReference type="NCBI Taxonomy" id="1565035"/>
    <lineage>
        <taxon>Bacteria</taxon>
        <taxon>Bacillati</taxon>
        <taxon>Actinomycetota</taxon>
        <taxon>Actinomycetes</taxon>
        <taxon>Kitasatosporales</taxon>
        <taxon>Streptomycetaceae</taxon>
        <taxon>Streptomyces</taxon>
    </lineage>
</organism>
<keyword evidence="7 9" id="KW-0067">ATP-binding</keyword>
<evidence type="ECO:0000313" key="14">
    <source>
        <dbReference type="Proteomes" id="UP001595824"/>
    </source>
</evidence>
<comment type="similarity">
    <text evidence="9">Belongs to the MurCDEF family.</text>
</comment>
<dbReference type="HAMAP" id="MF_00639">
    <property type="entry name" value="MurD"/>
    <property type="match status" value="1"/>
</dbReference>
<comment type="pathway">
    <text evidence="2 9 10">Cell wall biogenesis; peptidoglycan biosynthesis.</text>
</comment>
<evidence type="ECO:0000256" key="6">
    <source>
        <dbReference type="ARBA" id="ARBA00022741"/>
    </source>
</evidence>
<keyword evidence="9 10" id="KW-0961">Cell wall biogenesis/degradation</keyword>
<evidence type="ECO:0000256" key="4">
    <source>
        <dbReference type="ARBA" id="ARBA00022598"/>
    </source>
</evidence>
<evidence type="ECO:0000256" key="7">
    <source>
        <dbReference type="ARBA" id="ARBA00022840"/>
    </source>
</evidence>
<evidence type="ECO:0000259" key="12">
    <source>
        <dbReference type="Pfam" id="PF08245"/>
    </source>
</evidence>
<evidence type="ECO:0000256" key="1">
    <source>
        <dbReference type="ARBA" id="ARBA00004496"/>
    </source>
</evidence>
<keyword evidence="3 9" id="KW-0963">Cytoplasm</keyword>
<dbReference type="Gene3D" id="3.40.1190.10">
    <property type="entry name" value="Mur-like, catalytic domain"/>
    <property type="match status" value="1"/>
</dbReference>
<dbReference type="PANTHER" id="PTHR43692">
    <property type="entry name" value="UDP-N-ACETYLMURAMOYLALANINE--D-GLUTAMATE LIGASE"/>
    <property type="match status" value="1"/>
</dbReference>
<evidence type="ECO:0000256" key="5">
    <source>
        <dbReference type="ARBA" id="ARBA00022618"/>
    </source>
</evidence>
<keyword evidence="5 9" id="KW-0132">Cell division</keyword>